<organism evidence="1 2">
    <name type="scientific">Thelephora ganbajun</name>
    <name type="common">Ganba fungus</name>
    <dbReference type="NCBI Taxonomy" id="370292"/>
    <lineage>
        <taxon>Eukaryota</taxon>
        <taxon>Fungi</taxon>
        <taxon>Dikarya</taxon>
        <taxon>Basidiomycota</taxon>
        <taxon>Agaricomycotina</taxon>
        <taxon>Agaricomycetes</taxon>
        <taxon>Thelephorales</taxon>
        <taxon>Thelephoraceae</taxon>
        <taxon>Thelephora</taxon>
    </lineage>
</organism>
<evidence type="ECO:0000313" key="2">
    <source>
        <dbReference type="Proteomes" id="UP000886501"/>
    </source>
</evidence>
<sequence>MDAILDSAPAQHLIDVLSLLQTRFGTTYDRARTLLFFYVVTKYGIKSLRHLRARGTVGTLREGWSWLSERTLLLVLALPPMVAKVEPQMAKARKDIEKKLIPSGPQVIRYLSLPSEGQSRDWILAEMDRMDSYCHSFDSKGAKLHDWKDGKISGAVYHGGQDLTNLIVAAYERYCVSNPLHPDVFPTIRKMEAEVVSMCLRMFNSPTGAGTMTSGGTESIVMAVKAYRDWARATKGITEPEMVVPASAHAAFDKGAAYMKIKLHSIPVDPITRQVDLARVRRAINPNTIMLVGSAPNFPDGNVDDITGLAKLAKKYNIGLHVDCCLGSFVVPFIERSFPPGTDGYTMPDFDFRVDGVTSISCDTHKYGFAPKGTSVIMYRTPELRRYQYYVTSSWPGGVYASPSLSGSRPGALIAGAWAAMQYMGENGYHQSAKNIITAARKIIHGIKTEIPELYILGNPPVSVVAFAAKEGTGINVLKVGDTMSKKGWHLNALQKPAAVHIAVTTLTVPVVDTFIADLKDSVKEVGSSSGHDGTMVALYGLGSSAVGPNLVQEIAASFIDALYKA</sequence>
<protein>
    <submittedName>
        <fullName evidence="1">PLP-dependent transferase</fullName>
    </submittedName>
</protein>
<gene>
    <name evidence="1" type="ORF">BDM02DRAFT_3123768</name>
</gene>
<evidence type="ECO:0000313" key="1">
    <source>
        <dbReference type="EMBL" id="KAF9643173.1"/>
    </source>
</evidence>
<keyword evidence="2" id="KW-1185">Reference proteome</keyword>
<keyword evidence="1" id="KW-0808">Transferase</keyword>
<dbReference type="Proteomes" id="UP000886501">
    <property type="component" value="Unassembled WGS sequence"/>
</dbReference>
<dbReference type="EMBL" id="MU118271">
    <property type="protein sequence ID" value="KAF9643173.1"/>
    <property type="molecule type" value="Genomic_DNA"/>
</dbReference>
<reference evidence="1" key="2">
    <citation type="journal article" date="2020" name="Nat. Commun.">
        <title>Large-scale genome sequencing of mycorrhizal fungi provides insights into the early evolution of symbiotic traits.</title>
        <authorList>
            <person name="Miyauchi S."/>
            <person name="Kiss E."/>
            <person name="Kuo A."/>
            <person name="Drula E."/>
            <person name="Kohler A."/>
            <person name="Sanchez-Garcia M."/>
            <person name="Morin E."/>
            <person name="Andreopoulos B."/>
            <person name="Barry K.W."/>
            <person name="Bonito G."/>
            <person name="Buee M."/>
            <person name="Carver A."/>
            <person name="Chen C."/>
            <person name="Cichocki N."/>
            <person name="Clum A."/>
            <person name="Culley D."/>
            <person name="Crous P.W."/>
            <person name="Fauchery L."/>
            <person name="Girlanda M."/>
            <person name="Hayes R.D."/>
            <person name="Keri Z."/>
            <person name="LaButti K."/>
            <person name="Lipzen A."/>
            <person name="Lombard V."/>
            <person name="Magnuson J."/>
            <person name="Maillard F."/>
            <person name="Murat C."/>
            <person name="Nolan M."/>
            <person name="Ohm R.A."/>
            <person name="Pangilinan J."/>
            <person name="Pereira M.F."/>
            <person name="Perotto S."/>
            <person name="Peter M."/>
            <person name="Pfister S."/>
            <person name="Riley R."/>
            <person name="Sitrit Y."/>
            <person name="Stielow J.B."/>
            <person name="Szollosi G."/>
            <person name="Zifcakova L."/>
            <person name="Stursova M."/>
            <person name="Spatafora J.W."/>
            <person name="Tedersoo L."/>
            <person name="Vaario L.M."/>
            <person name="Yamada A."/>
            <person name="Yan M."/>
            <person name="Wang P."/>
            <person name="Xu J."/>
            <person name="Bruns T."/>
            <person name="Baldrian P."/>
            <person name="Vilgalys R."/>
            <person name="Dunand C."/>
            <person name="Henrissat B."/>
            <person name="Grigoriev I.V."/>
            <person name="Hibbett D."/>
            <person name="Nagy L.G."/>
            <person name="Martin F.M."/>
        </authorList>
    </citation>
    <scope>NUCLEOTIDE SEQUENCE</scope>
    <source>
        <strain evidence="1">P2</strain>
    </source>
</reference>
<accession>A0ACB6Z148</accession>
<proteinExistence type="predicted"/>
<comment type="caution">
    <text evidence="1">The sequence shown here is derived from an EMBL/GenBank/DDBJ whole genome shotgun (WGS) entry which is preliminary data.</text>
</comment>
<name>A0ACB6Z148_THEGA</name>
<reference evidence="1" key="1">
    <citation type="submission" date="2019-10" db="EMBL/GenBank/DDBJ databases">
        <authorList>
            <consortium name="DOE Joint Genome Institute"/>
            <person name="Kuo A."/>
            <person name="Miyauchi S."/>
            <person name="Kiss E."/>
            <person name="Drula E."/>
            <person name="Kohler A."/>
            <person name="Sanchez-Garcia M."/>
            <person name="Andreopoulos B."/>
            <person name="Barry K.W."/>
            <person name="Bonito G."/>
            <person name="Buee M."/>
            <person name="Carver A."/>
            <person name="Chen C."/>
            <person name="Cichocki N."/>
            <person name="Clum A."/>
            <person name="Culley D."/>
            <person name="Crous P.W."/>
            <person name="Fauchery L."/>
            <person name="Girlanda M."/>
            <person name="Hayes R."/>
            <person name="Keri Z."/>
            <person name="Labutti K."/>
            <person name="Lipzen A."/>
            <person name="Lombard V."/>
            <person name="Magnuson J."/>
            <person name="Maillard F."/>
            <person name="Morin E."/>
            <person name="Murat C."/>
            <person name="Nolan M."/>
            <person name="Ohm R."/>
            <person name="Pangilinan J."/>
            <person name="Pereira M."/>
            <person name="Perotto S."/>
            <person name="Peter M."/>
            <person name="Riley R."/>
            <person name="Sitrit Y."/>
            <person name="Stielow B."/>
            <person name="Szollosi G."/>
            <person name="Zifcakova L."/>
            <person name="Stursova M."/>
            <person name="Spatafora J.W."/>
            <person name="Tedersoo L."/>
            <person name="Vaario L.-M."/>
            <person name="Yamada A."/>
            <person name="Yan M."/>
            <person name="Wang P."/>
            <person name="Xu J."/>
            <person name="Bruns T."/>
            <person name="Baldrian P."/>
            <person name="Vilgalys R."/>
            <person name="Henrissat B."/>
            <person name="Grigoriev I.V."/>
            <person name="Hibbett D."/>
            <person name="Nagy L.G."/>
            <person name="Martin F.M."/>
        </authorList>
    </citation>
    <scope>NUCLEOTIDE SEQUENCE</scope>
    <source>
        <strain evidence="1">P2</strain>
    </source>
</reference>